<accession>A0A151H050</accession>
<comment type="caution">
    <text evidence="1">The sequence shown here is derived from an EMBL/GenBank/DDBJ whole genome shotgun (WGS) entry which is preliminary data.</text>
</comment>
<evidence type="ECO:0000313" key="1">
    <source>
        <dbReference type="EMBL" id="KYK62709.1"/>
    </source>
</evidence>
<dbReference type="AlphaFoldDB" id="A0A151H050"/>
<protein>
    <submittedName>
        <fullName evidence="1">Uncharacterized protein</fullName>
    </submittedName>
</protein>
<dbReference type="EMBL" id="AHZP02002900">
    <property type="protein sequence ID" value="KYK62709.1"/>
    <property type="molecule type" value="Genomic_DNA"/>
</dbReference>
<proteinExistence type="predicted"/>
<organism evidence="1 2">
    <name type="scientific">Toxoplasma gondii TgCatPRC2</name>
    <dbReference type="NCBI Taxonomy" id="1130821"/>
    <lineage>
        <taxon>Eukaryota</taxon>
        <taxon>Sar</taxon>
        <taxon>Alveolata</taxon>
        <taxon>Apicomplexa</taxon>
        <taxon>Conoidasida</taxon>
        <taxon>Coccidia</taxon>
        <taxon>Eucoccidiorida</taxon>
        <taxon>Eimeriorina</taxon>
        <taxon>Sarcocystidae</taxon>
        <taxon>Toxoplasma</taxon>
    </lineage>
</organism>
<name>A0A151H050_TOXGO</name>
<gene>
    <name evidence="1" type="ORF">TGPRC2_252385</name>
</gene>
<dbReference type="Proteomes" id="UP000075225">
    <property type="component" value="Unassembled WGS sequence"/>
</dbReference>
<reference evidence="2" key="1">
    <citation type="submission" date="2016-03" db="EMBL/GenBank/DDBJ databases">
        <authorList>
            <person name="Sibley D."/>
            <person name="Venepally P."/>
            <person name="Karamycheva S."/>
            <person name="Hadjithomas M."/>
            <person name="Khan A."/>
            <person name="Brunk B."/>
            <person name="Roos D."/>
            <person name="Caler E."/>
            <person name="Lorenzi H."/>
        </authorList>
    </citation>
    <scope>NUCLEOTIDE SEQUENCE [LARGE SCALE GENOMIC DNA]</scope>
    <source>
        <strain evidence="2">TgCatPRC2</strain>
    </source>
</reference>
<sequence>MSVSRSEFFRVDSPKRPPFKIFSGLLSRLPSRQCRAALVLIFGCWRRRVRPTSRRDRDRGRFCVQTTSLARLSPRGRITAFSSCEFFPPRLATPDSKREARCREKGCSWPSATVLLARHIWVTQKKGFFVREL</sequence>
<evidence type="ECO:0000313" key="2">
    <source>
        <dbReference type="Proteomes" id="UP000075225"/>
    </source>
</evidence>
<dbReference type="VEuPathDB" id="ToxoDB:TGPRC2_252385"/>